<name>A0A7C3QU89_9BACT</name>
<comment type="caution">
    <text evidence="1">The sequence shown here is derived from an EMBL/GenBank/DDBJ whole genome shotgun (WGS) entry which is preliminary data.</text>
</comment>
<organism evidence="1">
    <name type="scientific">Leptospirillum ferriphilum</name>
    <dbReference type="NCBI Taxonomy" id="178606"/>
    <lineage>
        <taxon>Bacteria</taxon>
        <taxon>Pseudomonadati</taxon>
        <taxon>Nitrospirota</taxon>
        <taxon>Nitrospiria</taxon>
        <taxon>Nitrospirales</taxon>
        <taxon>Nitrospiraceae</taxon>
        <taxon>Leptospirillum</taxon>
    </lineage>
</organism>
<proteinExistence type="predicted"/>
<dbReference type="AlphaFoldDB" id="A0A7C3QU89"/>
<accession>A0A7C3QU89</accession>
<evidence type="ECO:0000313" key="1">
    <source>
        <dbReference type="EMBL" id="HFT92829.1"/>
    </source>
</evidence>
<protein>
    <submittedName>
        <fullName evidence="1">Uncharacterized protein</fullName>
    </submittedName>
</protein>
<dbReference type="EMBL" id="DTMM01000056">
    <property type="protein sequence ID" value="HFT92829.1"/>
    <property type="molecule type" value="Genomic_DNA"/>
</dbReference>
<reference evidence="1" key="1">
    <citation type="journal article" date="2020" name="mSystems">
        <title>Genome- and Community-Level Interaction Insights into Carbon Utilization and Element Cycling Functions of Hydrothermarchaeota in Hydrothermal Sediment.</title>
        <authorList>
            <person name="Zhou Z."/>
            <person name="Liu Y."/>
            <person name="Xu W."/>
            <person name="Pan J."/>
            <person name="Luo Z.H."/>
            <person name="Li M."/>
        </authorList>
    </citation>
    <scope>NUCLEOTIDE SEQUENCE [LARGE SCALE GENOMIC DNA]</scope>
    <source>
        <strain evidence="1">SpSt-902</strain>
    </source>
</reference>
<gene>
    <name evidence="1" type="ORF">ENX03_02585</name>
</gene>
<sequence length="60" mass="7054">MPSWRSRAWHIFLPSFSKWTPGIATEKPFASEFPVREMFLLGRDLQTVELKWPVIDSVHP</sequence>